<comment type="function">
    <text evidence="5">Bidirectionally degrades single-stranded DNA into large acid-insoluble oligonucleotides, which are then degraded further into small acid-soluble oligonucleotides.</text>
</comment>
<dbReference type="EMBL" id="JBHUOQ010000001">
    <property type="protein sequence ID" value="MFD2829405.1"/>
    <property type="molecule type" value="Genomic_DNA"/>
</dbReference>
<comment type="subcellular location">
    <subcellularLocation>
        <location evidence="5 6">Cytoplasm</location>
    </subcellularLocation>
</comment>
<evidence type="ECO:0000259" key="7">
    <source>
        <dbReference type="Pfam" id="PF02601"/>
    </source>
</evidence>
<proteinExistence type="inferred from homology"/>
<evidence type="ECO:0000256" key="3">
    <source>
        <dbReference type="ARBA" id="ARBA00022801"/>
    </source>
</evidence>
<evidence type="ECO:0000256" key="4">
    <source>
        <dbReference type="ARBA" id="ARBA00022839"/>
    </source>
</evidence>
<evidence type="ECO:0000256" key="6">
    <source>
        <dbReference type="RuleBase" id="RU004355"/>
    </source>
</evidence>
<comment type="catalytic activity">
    <reaction evidence="5 6">
        <text>Exonucleolytic cleavage in either 5'- to 3'- or 3'- to 5'-direction to yield nucleoside 5'-phosphates.</text>
        <dbReference type="EC" id="3.1.11.6"/>
    </reaction>
</comment>
<dbReference type="RefSeq" id="WP_377771375.1">
    <property type="nucleotide sequence ID" value="NZ_JBHUOQ010000001.1"/>
</dbReference>
<dbReference type="InterPro" id="IPR003753">
    <property type="entry name" value="Exonuc_VII_L"/>
</dbReference>
<dbReference type="Pfam" id="PF13742">
    <property type="entry name" value="tRNA_anti_2"/>
    <property type="match status" value="1"/>
</dbReference>
<comment type="similarity">
    <text evidence="5 6">Belongs to the XseA family.</text>
</comment>
<comment type="subunit">
    <text evidence="5">Heterooligomer composed of large and small subunits.</text>
</comment>
<dbReference type="Proteomes" id="UP001597519">
    <property type="component" value="Unassembled WGS sequence"/>
</dbReference>
<feature type="domain" description="OB-fold nucleic acid binding" evidence="8">
    <location>
        <begin position="7"/>
        <end position="102"/>
    </location>
</feature>
<evidence type="ECO:0000256" key="5">
    <source>
        <dbReference type="HAMAP-Rule" id="MF_00378"/>
    </source>
</evidence>
<evidence type="ECO:0000313" key="10">
    <source>
        <dbReference type="Proteomes" id="UP001597519"/>
    </source>
</evidence>
<keyword evidence="2 5" id="KW-0540">Nuclease</keyword>
<keyword evidence="4 5" id="KW-0269">Exonuclease</keyword>
<dbReference type="InterPro" id="IPR025824">
    <property type="entry name" value="OB-fold_nuc-bd_dom"/>
</dbReference>
<evidence type="ECO:0000259" key="8">
    <source>
        <dbReference type="Pfam" id="PF13742"/>
    </source>
</evidence>
<dbReference type="CDD" id="cd04489">
    <property type="entry name" value="ExoVII_LU_OBF"/>
    <property type="match status" value="1"/>
</dbReference>
<keyword evidence="1 5" id="KW-0963">Cytoplasm</keyword>
<comment type="caution">
    <text evidence="9">The sequence shown here is derived from an EMBL/GenBank/DDBJ whole genome shotgun (WGS) entry which is preliminary data.</text>
</comment>
<organism evidence="9 10">
    <name type="scientific">Corticicoccus populi</name>
    <dbReference type="NCBI Taxonomy" id="1812821"/>
    <lineage>
        <taxon>Bacteria</taxon>
        <taxon>Bacillati</taxon>
        <taxon>Bacillota</taxon>
        <taxon>Bacilli</taxon>
        <taxon>Bacillales</taxon>
        <taxon>Staphylococcaceae</taxon>
        <taxon>Corticicoccus</taxon>
    </lineage>
</organism>
<dbReference type="GO" id="GO:0008855">
    <property type="term" value="F:exodeoxyribonuclease VII activity"/>
    <property type="evidence" value="ECO:0007669"/>
    <property type="project" value="UniProtKB-EC"/>
</dbReference>
<accession>A0ABW5WU58</accession>
<dbReference type="Pfam" id="PF02601">
    <property type="entry name" value="Exonuc_VII_L"/>
    <property type="match status" value="1"/>
</dbReference>
<feature type="domain" description="Exonuclease VII large subunit C-terminal" evidence="7">
    <location>
        <begin position="126"/>
        <end position="437"/>
    </location>
</feature>
<keyword evidence="10" id="KW-1185">Reference proteome</keyword>
<reference evidence="10" key="1">
    <citation type="journal article" date="2019" name="Int. J. Syst. Evol. Microbiol.">
        <title>The Global Catalogue of Microorganisms (GCM) 10K type strain sequencing project: providing services to taxonomists for standard genome sequencing and annotation.</title>
        <authorList>
            <consortium name="The Broad Institute Genomics Platform"/>
            <consortium name="The Broad Institute Genome Sequencing Center for Infectious Disease"/>
            <person name="Wu L."/>
            <person name="Ma J."/>
        </authorList>
    </citation>
    <scope>NUCLEOTIDE SEQUENCE [LARGE SCALE GENOMIC DNA]</scope>
    <source>
        <strain evidence="10">KCTC 33575</strain>
    </source>
</reference>
<evidence type="ECO:0000256" key="1">
    <source>
        <dbReference type="ARBA" id="ARBA00022490"/>
    </source>
</evidence>
<keyword evidence="3 5" id="KW-0378">Hydrolase</keyword>
<dbReference type="InterPro" id="IPR020579">
    <property type="entry name" value="Exonuc_VII_lsu_C"/>
</dbReference>
<gene>
    <name evidence="5 9" type="primary">xseA</name>
    <name evidence="9" type="ORF">ACFSX4_02930</name>
</gene>
<name>A0ABW5WU58_9STAP</name>
<sequence>MESSNYLSVQALTKYLKYKFDQDPYLTRVFLKGELSNVKKHTSDHIYFAVKDNASVIRGMMFKQKAGRLSFDPVEGQSVLIEGRVSIFETSGQYQIYADSMQIDGIGMLFEQLEKDKKELQQKGFFNAEHKQPLPKYPSHIAVVTSETSAAMRDMLTTIERRYPVAKLTIINTLMQGSGSRDNVIQNLKKADELNADVIILARGGGSIEDLWTFNDKEVAVNVFNTNTPIITAIGHETDTTLVDYVSDLRAATPTAASEIAVPDMNDLLIKIEEARLYIYKRTLDKIRDSRNNLSSLSNYYKLRSPELLYDQETQRLIHLNTQLNERMRNRQKDARYYSERLDRNLRYLSPLPEIRSFREQLHHLDKSLNTQMNSVLKQSQRNLGQILEMLDSLSPTAVLKRGYSFTTKDDKLIKSTDDVKNGDYIKTTFREGTVTSQITEVNRND</sequence>
<dbReference type="EC" id="3.1.11.6" evidence="5"/>
<dbReference type="PANTHER" id="PTHR30008">
    <property type="entry name" value="EXODEOXYRIBONUCLEASE 7 LARGE SUBUNIT"/>
    <property type="match status" value="1"/>
</dbReference>
<dbReference type="NCBIfam" id="TIGR00237">
    <property type="entry name" value="xseA"/>
    <property type="match status" value="1"/>
</dbReference>
<protein>
    <recommendedName>
        <fullName evidence="5">Exodeoxyribonuclease 7 large subunit</fullName>
        <ecNumber evidence="5">3.1.11.6</ecNumber>
    </recommendedName>
    <alternativeName>
        <fullName evidence="5">Exodeoxyribonuclease VII large subunit</fullName>
        <shortName evidence="5">Exonuclease VII large subunit</shortName>
    </alternativeName>
</protein>
<dbReference type="HAMAP" id="MF_00378">
    <property type="entry name" value="Exonuc_7_L"/>
    <property type="match status" value="1"/>
</dbReference>
<evidence type="ECO:0000256" key="2">
    <source>
        <dbReference type="ARBA" id="ARBA00022722"/>
    </source>
</evidence>
<evidence type="ECO:0000313" key="9">
    <source>
        <dbReference type="EMBL" id="MFD2829405.1"/>
    </source>
</evidence>
<dbReference type="PANTHER" id="PTHR30008:SF0">
    <property type="entry name" value="EXODEOXYRIBONUCLEASE 7 LARGE SUBUNIT"/>
    <property type="match status" value="1"/>
</dbReference>